<dbReference type="EMBL" id="CP036271">
    <property type="protein sequence ID" value="QDT53429.1"/>
    <property type="molecule type" value="Genomic_DNA"/>
</dbReference>
<keyword evidence="1" id="KW-0472">Membrane</keyword>
<evidence type="ECO:0000259" key="2">
    <source>
        <dbReference type="Pfam" id="PF07584"/>
    </source>
</evidence>
<sequence>MSNWIPGFSTPIAAALFGLLVPLIIFYFLKLKRPRLELPSLALWRQVISDQRVNSPFQKFRRNLLLLLQILLLSLLVLAAMQPYWRGDMADAQYLPILIDASASMGATDQATGKTRLDLAKEEVGRIVDGLLPGQQVSLIAVTNTARRLTEFTNNRILLNEALDSLHVSDLPSKIEDGLRLAQALSRTNVVNSVRLYSDGNVPTRPDPTTGKPQAIVDFDLPFKLDFHQVPAKGANIGITAFNARRASTGSWDVFVRVDGAAESSTAGRVTLEDNGKTIAGEDVILSPKETQRLVFKVDADKAASPKATITPEGFDALKSDNTAWLELPVGRDLTVFCPTSLQSFRHALAGIPGTLVEPAEDGSTKLSSYDLVITDAIAEASREASTYLFVGVVPPDLTSQVSLTKDASAEIVDWKRDATLLQHVQLKDVQFLDSPTRSEKAKDTEVEAAGYDFLAFTRNGPLILQKREGAKLKLYVLVHTDRSTLPYRVGFPVMVSNLANIALQQAELSDLASAPTGALPRLHFQPNEDYRITSPTGEHFDQKADGDGFIAGIPATTVGLYEVRKSGDLVSKVGVALLNPTETSLEGVSELKLNEISVTAEEDRLKADKPWWPTLAMLAFATLLAEWWLFQKRPGGIGS</sequence>
<evidence type="ECO:0000259" key="3">
    <source>
        <dbReference type="Pfam" id="PF13519"/>
    </source>
</evidence>
<dbReference type="Pfam" id="PF13519">
    <property type="entry name" value="VWA_2"/>
    <property type="match status" value="1"/>
</dbReference>
<dbReference type="PANTHER" id="PTHR37464:SF1">
    <property type="entry name" value="BLL2463 PROTEIN"/>
    <property type="match status" value="1"/>
</dbReference>
<evidence type="ECO:0008006" key="6">
    <source>
        <dbReference type="Google" id="ProtNLM"/>
    </source>
</evidence>
<feature type="domain" description="VWFA" evidence="3">
    <location>
        <begin position="97"/>
        <end position="200"/>
    </location>
</feature>
<proteinExistence type="predicted"/>
<feature type="domain" description="Aerotolerance regulator N-terminal" evidence="2">
    <location>
        <begin position="7"/>
        <end position="83"/>
    </location>
</feature>
<dbReference type="InParanoid" id="A0A517SBD2"/>
<reference evidence="4 5" key="1">
    <citation type="submission" date="2019-02" db="EMBL/GenBank/DDBJ databases">
        <title>Deep-cultivation of Planctomycetes and their phenomic and genomic characterization uncovers novel biology.</title>
        <authorList>
            <person name="Wiegand S."/>
            <person name="Jogler M."/>
            <person name="Boedeker C."/>
            <person name="Pinto D."/>
            <person name="Vollmers J."/>
            <person name="Rivas-Marin E."/>
            <person name="Kohn T."/>
            <person name="Peeters S.H."/>
            <person name="Heuer A."/>
            <person name="Rast P."/>
            <person name="Oberbeckmann S."/>
            <person name="Bunk B."/>
            <person name="Jeske O."/>
            <person name="Meyerdierks A."/>
            <person name="Storesund J.E."/>
            <person name="Kallscheuer N."/>
            <person name="Luecker S."/>
            <person name="Lage O.M."/>
            <person name="Pohl T."/>
            <person name="Merkel B.J."/>
            <person name="Hornburger P."/>
            <person name="Mueller R.-W."/>
            <person name="Bruemmer F."/>
            <person name="Labrenz M."/>
            <person name="Spormann A.M."/>
            <person name="Op den Camp H."/>
            <person name="Overmann J."/>
            <person name="Amann R."/>
            <person name="Jetten M.S.M."/>
            <person name="Mascher T."/>
            <person name="Medema M.H."/>
            <person name="Devos D.P."/>
            <person name="Kaster A.-K."/>
            <person name="Ovreas L."/>
            <person name="Rohde M."/>
            <person name="Galperin M.Y."/>
            <person name="Jogler C."/>
        </authorList>
    </citation>
    <scope>NUCLEOTIDE SEQUENCE [LARGE SCALE GENOMIC DNA]</scope>
    <source>
        <strain evidence="4 5">Pan44</strain>
    </source>
</reference>
<feature type="transmembrane region" description="Helical" evidence="1">
    <location>
        <begin position="12"/>
        <end position="29"/>
    </location>
</feature>
<protein>
    <recommendedName>
        <fullName evidence="6">VWFA domain-containing protein</fullName>
    </recommendedName>
</protein>
<keyword evidence="1" id="KW-0812">Transmembrane</keyword>
<dbReference type="Proteomes" id="UP000315700">
    <property type="component" value="Chromosome"/>
</dbReference>
<evidence type="ECO:0000313" key="5">
    <source>
        <dbReference type="Proteomes" id="UP000315700"/>
    </source>
</evidence>
<evidence type="ECO:0000256" key="1">
    <source>
        <dbReference type="SAM" id="Phobius"/>
    </source>
</evidence>
<dbReference type="OrthoDB" id="211275at2"/>
<dbReference type="Gene3D" id="3.40.50.410">
    <property type="entry name" value="von Willebrand factor, type A domain"/>
    <property type="match status" value="1"/>
</dbReference>
<dbReference type="PANTHER" id="PTHR37464">
    <property type="entry name" value="BLL2463 PROTEIN"/>
    <property type="match status" value="1"/>
</dbReference>
<dbReference type="InterPro" id="IPR002035">
    <property type="entry name" value="VWF_A"/>
</dbReference>
<dbReference type="InterPro" id="IPR024163">
    <property type="entry name" value="Aerotolerance_reg_N"/>
</dbReference>
<evidence type="ECO:0000313" key="4">
    <source>
        <dbReference type="EMBL" id="QDT53429.1"/>
    </source>
</evidence>
<keyword evidence="1" id="KW-1133">Transmembrane helix</keyword>
<keyword evidence="5" id="KW-1185">Reference proteome</keyword>
<dbReference type="InterPro" id="IPR036465">
    <property type="entry name" value="vWFA_dom_sf"/>
</dbReference>
<dbReference type="AlphaFoldDB" id="A0A517SBD2"/>
<feature type="transmembrane region" description="Helical" evidence="1">
    <location>
        <begin position="64"/>
        <end position="85"/>
    </location>
</feature>
<dbReference type="Pfam" id="PF07584">
    <property type="entry name" value="BatA"/>
    <property type="match status" value="1"/>
</dbReference>
<dbReference type="SUPFAM" id="SSF53300">
    <property type="entry name" value="vWA-like"/>
    <property type="match status" value="1"/>
</dbReference>
<organism evidence="4 5">
    <name type="scientific">Caulifigura coniformis</name>
    <dbReference type="NCBI Taxonomy" id="2527983"/>
    <lineage>
        <taxon>Bacteria</taxon>
        <taxon>Pseudomonadati</taxon>
        <taxon>Planctomycetota</taxon>
        <taxon>Planctomycetia</taxon>
        <taxon>Planctomycetales</taxon>
        <taxon>Planctomycetaceae</taxon>
        <taxon>Caulifigura</taxon>
    </lineage>
</organism>
<name>A0A517SBD2_9PLAN</name>
<dbReference type="RefSeq" id="WP_145028636.1">
    <property type="nucleotide sequence ID" value="NZ_CP036271.1"/>
</dbReference>
<dbReference type="KEGG" id="ccos:Pan44_14460"/>
<gene>
    <name evidence="4" type="ORF">Pan44_14460</name>
</gene>
<accession>A0A517SBD2</accession>